<evidence type="ECO:0000313" key="2">
    <source>
        <dbReference type="EMBL" id="GIL93936.1"/>
    </source>
</evidence>
<organism evidence="2 3">
    <name type="scientific">Volvox reticuliferus</name>
    <dbReference type="NCBI Taxonomy" id="1737510"/>
    <lineage>
        <taxon>Eukaryota</taxon>
        <taxon>Viridiplantae</taxon>
        <taxon>Chlorophyta</taxon>
        <taxon>core chlorophytes</taxon>
        <taxon>Chlorophyceae</taxon>
        <taxon>CS clade</taxon>
        <taxon>Chlamydomonadales</taxon>
        <taxon>Volvocaceae</taxon>
        <taxon>Volvox</taxon>
    </lineage>
</organism>
<feature type="compositionally biased region" description="Low complexity" evidence="1">
    <location>
        <begin position="50"/>
        <end position="72"/>
    </location>
</feature>
<dbReference type="EMBL" id="BNCQ01000001">
    <property type="protein sequence ID" value="GIL93936.1"/>
    <property type="molecule type" value="Genomic_DNA"/>
</dbReference>
<reference evidence="2" key="1">
    <citation type="journal article" date="2021" name="Proc. Natl. Acad. Sci. U.S.A.">
        <title>Three genomes in the algal genus Volvox reveal the fate of a haploid sex-determining region after a transition to homothallism.</title>
        <authorList>
            <person name="Yamamoto K."/>
            <person name="Hamaji T."/>
            <person name="Kawai-Toyooka H."/>
            <person name="Matsuzaki R."/>
            <person name="Takahashi F."/>
            <person name="Nishimura Y."/>
            <person name="Kawachi M."/>
            <person name="Noguchi H."/>
            <person name="Minakuchi Y."/>
            <person name="Umen J.G."/>
            <person name="Toyoda A."/>
            <person name="Nozaki H."/>
        </authorList>
    </citation>
    <scope>NUCLEOTIDE SEQUENCE</scope>
    <source>
        <strain evidence="2">NIES-3785</strain>
    </source>
</reference>
<sequence length="282" mass="29467">MAGVAVVMLKRQNADVDPGVEGAYSGLAAIDNTPDFGGFNVDVEPYPSVGTTADGGAAATTNAVSTPGLAPLGTPPPPPNTSSRGPTSPAVAAAAMTTPSQQPPPSDTVGQLPDSDLVMLMGELSREVSLEVELLVCIASSVELQTPAEELSVYDTMLKLQPYTDERIVVVALAQRDLLVPARSAAGNMEAPSSGQHGRGGGAASRGARREGRCMSLKRRLRQRYFAKIGTWTPNVQGVGVCIYVRVHICMYVHVYVRGPGVYAYTNICAALCLGVRLLGDV</sequence>
<feature type="region of interest" description="Disordered" evidence="1">
    <location>
        <begin position="50"/>
        <end position="111"/>
    </location>
</feature>
<evidence type="ECO:0000313" key="3">
    <source>
        <dbReference type="Proteomes" id="UP000722791"/>
    </source>
</evidence>
<comment type="caution">
    <text evidence="2">The sequence shown here is derived from an EMBL/GenBank/DDBJ whole genome shotgun (WGS) entry which is preliminary data.</text>
</comment>
<name>A0A8J4D827_9CHLO</name>
<dbReference type="AlphaFoldDB" id="A0A8J4D827"/>
<accession>A0A8J4D827</accession>
<dbReference type="Proteomes" id="UP000722791">
    <property type="component" value="Unassembled WGS sequence"/>
</dbReference>
<feature type="region of interest" description="Disordered" evidence="1">
    <location>
        <begin position="188"/>
        <end position="211"/>
    </location>
</feature>
<proteinExistence type="predicted"/>
<evidence type="ECO:0000256" key="1">
    <source>
        <dbReference type="SAM" id="MobiDB-lite"/>
    </source>
</evidence>
<gene>
    <name evidence="2" type="ORF">Vretimale_168</name>
</gene>
<feature type="compositionally biased region" description="Low complexity" evidence="1">
    <location>
        <begin position="81"/>
        <end position="100"/>
    </location>
</feature>
<protein>
    <submittedName>
        <fullName evidence="2">Uncharacterized protein</fullName>
    </submittedName>
</protein>